<evidence type="ECO:0000313" key="2">
    <source>
        <dbReference type="Proteomes" id="UP001147653"/>
    </source>
</evidence>
<gene>
    <name evidence="1" type="ORF">OJ997_27105</name>
</gene>
<proteinExistence type="predicted"/>
<dbReference type="AlphaFoldDB" id="A0A9X3NDA9"/>
<reference evidence="1" key="1">
    <citation type="submission" date="2022-10" db="EMBL/GenBank/DDBJ databases">
        <title>The WGS of Solirubrobacter phytolaccae KCTC 29190.</title>
        <authorList>
            <person name="Jiang Z."/>
        </authorList>
    </citation>
    <scope>NUCLEOTIDE SEQUENCE</scope>
    <source>
        <strain evidence="1">KCTC 29190</strain>
    </source>
</reference>
<accession>A0A9X3NDA9</accession>
<evidence type="ECO:0000313" key="1">
    <source>
        <dbReference type="EMBL" id="MDA0184006.1"/>
    </source>
</evidence>
<protein>
    <submittedName>
        <fullName evidence="1">Uncharacterized protein</fullName>
    </submittedName>
</protein>
<sequence>MTDELDCRLFVAGAGDRDALTARLRDLLGLAADGRWLTRADLTVLVDKNPYSGEFAPYPLSVEWYFEPDVTRELRIEQVGSAMLAVRAAGGRVLAACDYEDELP</sequence>
<organism evidence="1 2">
    <name type="scientific">Solirubrobacter phytolaccae</name>
    <dbReference type="NCBI Taxonomy" id="1404360"/>
    <lineage>
        <taxon>Bacteria</taxon>
        <taxon>Bacillati</taxon>
        <taxon>Actinomycetota</taxon>
        <taxon>Thermoleophilia</taxon>
        <taxon>Solirubrobacterales</taxon>
        <taxon>Solirubrobacteraceae</taxon>
        <taxon>Solirubrobacter</taxon>
    </lineage>
</organism>
<dbReference type="RefSeq" id="WP_270028420.1">
    <property type="nucleotide sequence ID" value="NZ_JAPDDP010000065.1"/>
</dbReference>
<comment type="caution">
    <text evidence="1">The sequence shown here is derived from an EMBL/GenBank/DDBJ whole genome shotgun (WGS) entry which is preliminary data.</text>
</comment>
<dbReference type="EMBL" id="JAPDDP010000065">
    <property type="protein sequence ID" value="MDA0184006.1"/>
    <property type="molecule type" value="Genomic_DNA"/>
</dbReference>
<dbReference type="Proteomes" id="UP001147653">
    <property type="component" value="Unassembled WGS sequence"/>
</dbReference>
<name>A0A9X3NDA9_9ACTN</name>
<keyword evidence="2" id="KW-1185">Reference proteome</keyword>